<dbReference type="PANTHER" id="PTHR45648">
    <property type="entry name" value="GDSL LIPASE/ACYLHYDROLASE FAMILY PROTEIN (AFU_ORTHOLOGUE AFUA_4G14700)"/>
    <property type="match status" value="1"/>
</dbReference>
<proteinExistence type="predicted"/>
<dbReference type="InterPro" id="IPR051058">
    <property type="entry name" value="GDSL_Est/Lipase"/>
</dbReference>
<organism evidence="3 4">
    <name type="scientific">Cylindrobasidium torrendii FP15055 ss-10</name>
    <dbReference type="NCBI Taxonomy" id="1314674"/>
    <lineage>
        <taxon>Eukaryota</taxon>
        <taxon>Fungi</taxon>
        <taxon>Dikarya</taxon>
        <taxon>Basidiomycota</taxon>
        <taxon>Agaricomycotina</taxon>
        <taxon>Agaricomycetes</taxon>
        <taxon>Agaricomycetidae</taxon>
        <taxon>Agaricales</taxon>
        <taxon>Marasmiineae</taxon>
        <taxon>Physalacriaceae</taxon>
        <taxon>Cylindrobasidium</taxon>
    </lineage>
</organism>
<dbReference type="GO" id="GO:0016788">
    <property type="term" value="F:hydrolase activity, acting on ester bonds"/>
    <property type="evidence" value="ECO:0007669"/>
    <property type="project" value="InterPro"/>
</dbReference>
<dbReference type="InterPro" id="IPR036514">
    <property type="entry name" value="SGNH_hydro_sf"/>
</dbReference>
<dbReference type="PANTHER" id="PTHR45648:SF22">
    <property type="entry name" value="GDSL LIPASE_ACYLHYDROLASE FAMILY PROTEIN (AFU_ORTHOLOGUE AFUA_4G14700)"/>
    <property type="match status" value="1"/>
</dbReference>
<dbReference type="InterPro" id="IPR001087">
    <property type="entry name" value="GDSL"/>
</dbReference>
<gene>
    <name evidence="3" type="ORF">CYLTODRAFT_432126</name>
</gene>
<dbReference type="OrthoDB" id="1600564at2759"/>
<reference evidence="3 4" key="1">
    <citation type="journal article" date="2015" name="Fungal Genet. Biol.">
        <title>Evolution of novel wood decay mechanisms in Agaricales revealed by the genome sequences of Fistulina hepatica and Cylindrobasidium torrendii.</title>
        <authorList>
            <person name="Floudas D."/>
            <person name="Held B.W."/>
            <person name="Riley R."/>
            <person name="Nagy L.G."/>
            <person name="Koehler G."/>
            <person name="Ransdell A.S."/>
            <person name="Younus H."/>
            <person name="Chow J."/>
            <person name="Chiniquy J."/>
            <person name="Lipzen A."/>
            <person name="Tritt A."/>
            <person name="Sun H."/>
            <person name="Haridas S."/>
            <person name="LaButti K."/>
            <person name="Ohm R.A."/>
            <person name="Kues U."/>
            <person name="Blanchette R.A."/>
            <person name="Grigoriev I.V."/>
            <person name="Minto R.E."/>
            <person name="Hibbett D.S."/>
        </authorList>
    </citation>
    <scope>NUCLEOTIDE SEQUENCE [LARGE SCALE GENOMIC DNA]</scope>
    <source>
        <strain evidence="3 4">FP15055 ss-10</strain>
    </source>
</reference>
<feature type="chain" id="PRO_5002317008" evidence="2">
    <location>
        <begin position="17"/>
        <end position="311"/>
    </location>
</feature>
<keyword evidence="1" id="KW-0378">Hydrolase</keyword>
<evidence type="ECO:0000256" key="2">
    <source>
        <dbReference type="SAM" id="SignalP"/>
    </source>
</evidence>
<keyword evidence="4" id="KW-1185">Reference proteome</keyword>
<evidence type="ECO:0000313" key="3">
    <source>
        <dbReference type="EMBL" id="KIY65704.1"/>
    </source>
</evidence>
<dbReference type="Pfam" id="PF00657">
    <property type="entry name" value="Lipase_GDSL"/>
    <property type="match status" value="1"/>
</dbReference>
<dbReference type="EMBL" id="KN880580">
    <property type="protein sequence ID" value="KIY65704.1"/>
    <property type="molecule type" value="Genomic_DNA"/>
</dbReference>
<accession>A0A0D7B6B1</accession>
<name>A0A0D7B6B1_9AGAR</name>
<dbReference type="AlphaFoldDB" id="A0A0D7B6B1"/>
<protein>
    <submittedName>
        <fullName evidence="3">Carbohydrate esterase family 16 protein</fullName>
    </submittedName>
</protein>
<keyword evidence="2" id="KW-0732">Signal</keyword>
<evidence type="ECO:0000256" key="1">
    <source>
        <dbReference type="ARBA" id="ARBA00022801"/>
    </source>
</evidence>
<dbReference type="SUPFAM" id="SSF52266">
    <property type="entry name" value="SGNH hydrolase"/>
    <property type="match status" value="1"/>
</dbReference>
<sequence>MSRILRILSTCTLALAAGISPGQITSFVTFGDSYTDIVNVGDGGTAWPVYLAGYTNTTLHPFARSGGTCSNLITPRPFPSIMESQLPAYFAAVQNDSLQVDAESTLYTQWIGTNDVGVYSLMTGSNAASIVDVETCKIEWVKILYESGARNFLIQNMVPLNDSIVYAPYWYPNRYYPEEHNATQWGVYMAELVLSGNKINELMLEALAPTLPDAHIGIFDSYSLFSDIFQNPGEFLNGTAPLNVTGCVAPCVYDSSNPGNAPVCTSVNGTDKDSFLWYDELHPSEQADRVVAAQIAEVITTGANKYTRWLS</sequence>
<dbReference type="Gene3D" id="3.40.50.1110">
    <property type="entry name" value="SGNH hydrolase"/>
    <property type="match status" value="1"/>
</dbReference>
<dbReference type="Proteomes" id="UP000054007">
    <property type="component" value="Unassembled WGS sequence"/>
</dbReference>
<evidence type="ECO:0000313" key="4">
    <source>
        <dbReference type="Proteomes" id="UP000054007"/>
    </source>
</evidence>
<feature type="signal peptide" evidence="2">
    <location>
        <begin position="1"/>
        <end position="16"/>
    </location>
</feature>